<comment type="catalytic activity">
    <reaction evidence="8">
        <text>2 R'C(R)SH + O2 = R'C(R)S-S(R)CR' + H2O2</text>
        <dbReference type="Rhea" id="RHEA:17357"/>
        <dbReference type="ChEBI" id="CHEBI:15379"/>
        <dbReference type="ChEBI" id="CHEBI:16240"/>
        <dbReference type="ChEBI" id="CHEBI:16520"/>
        <dbReference type="ChEBI" id="CHEBI:17412"/>
        <dbReference type="EC" id="1.8.3.2"/>
    </reaction>
</comment>
<dbReference type="InterPro" id="IPR002347">
    <property type="entry name" value="SDR_fam"/>
</dbReference>
<proteinExistence type="predicted"/>
<dbReference type="OrthoDB" id="59470at2759"/>
<dbReference type="InterPro" id="IPR039798">
    <property type="entry name" value="Sulfhydryl_oxidase"/>
</dbReference>
<evidence type="ECO:0000256" key="7">
    <source>
        <dbReference type="ARBA" id="ARBA00023180"/>
    </source>
</evidence>
<evidence type="ECO:0000256" key="5">
    <source>
        <dbReference type="ARBA" id="ARBA00023002"/>
    </source>
</evidence>
<dbReference type="PROSITE" id="PS00061">
    <property type="entry name" value="ADH_SHORT"/>
    <property type="match status" value="1"/>
</dbReference>
<feature type="domain" description="ERV/ALR sulfhydryl oxidase" evidence="9">
    <location>
        <begin position="967"/>
        <end position="1096"/>
    </location>
</feature>
<keyword evidence="8" id="KW-1133">Transmembrane helix</keyword>
<dbReference type="Pfam" id="PF04777">
    <property type="entry name" value="Evr1_Alr"/>
    <property type="match status" value="1"/>
</dbReference>
<feature type="domain" description="Thioredoxin" evidence="10">
    <location>
        <begin position="712"/>
        <end position="853"/>
    </location>
</feature>
<dbReference type="InterPro" id="IPR013766">
    <property type="entry name" value="Thioredoxin_domain"/>
</dbReference>
<keyword evidence="4 8" id="KW-0274">FAD</keyword>
<keyword evidence="8" id="KW-0812">Transmembrane</keyword>
<dbReference type="InterPro" id="IPR036249">
    <property type="entry name" value="Thioredoxin-like_sf"/>
</dbReference>
<keyword evidence="6" id="KW-1015">Disulfide bond</keyword>
<dbReference type="PANTHER" id="PTHR22897:SF8">
    <property type="entry name" value="SULFHYDRYL OXIDASE"/>
    <property type="match status" value="1"/>
</dbReference>
<dbReference type="SUPFAM" id="SSF69000">
    <property type="entry name" value="FAD-dependent thiol oxidase"/>
    <property type="match status" value="1"/>
</dbReference>
<evidence type="ECO:0000313" key="12">
    <source>
        <dbReference type="EMBL" id="CAL1131961.1"/>
    </source>
</evidence>
<dbReference type="Pfam" id="PF00085">
    <property type="entry name" value="Thioredoxin"/>
    <property type="match status" value="1"/>
</dbReference>
<evidence type="ECO:0000313" key="13">
    <source>
        <dbReference type="Proteomes" id="UP001152797"/>
    </source>
</evidence>
<accession>A0A9P1BSC8</accession>
<dbReference type="Pfam" id="PF00106">
    <property type="entry name" value="adh_short"/>
    <property type="match status" value="1"/>
</dbReference>
<keyword evidence="5 8" id="KW-0560">Oxidoreductase</keyword>
<dbReference type="EC" id="1.8.3.2" evidence="8"/>
<dbReference type="InterPro" id="IPR036774">
    <property type="entry name" value="ERV/ALR_sulphydryl_oxid_sf"/>
</dbReference>
<evidence type="ECO:0000256" key="8">
    <source>
        <dbReference type="RuleBase" id="RU371123"/>
    </source>
</evidence>
<dbReference type="Gene3D" id="3.40.30.10">
    <property type="entry name" value="Glutaredoxin"/>
    <property type="match status" value="1"/>
</dbReference>
<dbReference type="GO" id="GO:0003756">
    <property type="term" value="F:protein disulfide isomerase activity"/>
    <property type="evidence" value="ECO:0007669"/>
    <property type="project" value="TreeGrafter"/>
</dbReference>
<keyword evidence="3" id="KW-0732">Signal</keyword>
<dbReference type="SUPFAM" id="SSF52833">
    <property type="entry name" value="Thioredoxin-like"/>
    <property type="match status" value="1"/>
</dbReference>
<dbReference type="EMBL" id="CAMXCT010000424">
    <property type="protein sequence ID" value="CAI3978586.1"/>
    <property type="molecule type" value="Genomic_DNA"/>
</dbReference>
<evidence type="ECO:0000256" key="3">
    <source>
        <dbReference type="ARBA" id="ARBA00022729"/>
    </source>
</evidence>
<feature type="transmembrane region" description="Helical" evidence="8">
    <location>
        <begin position="1172"/>
        <end position="1190"/>
    </location>
</feature>
<evidence type="ECO:0000256" key="4">
    <source>
        <dbReference type="ARBA" id="ARBA00022827"/>
    </source>
</evidence>
<reference evidence="11" key="1">
    <citation type="submission" date="2022-10" db="EMBL/GenBank/DDBJ databases">
        <authorList>
            <person name="Chen Y."/>
            <person name="Dougan E. K."/>
            <person name="Chan C."/>
            <person name="Rhodes N."/>
            <person name="Thang M."/>
        </authorList>
    </citation>
    <scope>NUCLEOTIDE SEQUENCE</scope>
</reference>
<name>A0A9P1BSC8_9DINO</name>
<dbReference type="SUPFAM" id="SSF51735">
    <property type="entry name" value="NAD(P)-binding Rossmann-fold domains"/>
    <property type="match status" value="1"/>
</dbReference>
<organism evidence="11">
    <name type="scientific">Cladocopium goreaui</name>
    <dbReference type="NCBI Taxonomy" id="2562237"/>
    <lineage>
        <taxon>Eukaryota</taxon>
        <taxon>Sar</taxon>
        <taxon>Alveolata</taxon>
        <taxon>Dinophyceae</taxon>
        <taxon>Suessiales</taxon>
        <taxon>Symbiodiniaceae</taxon>
        <taxon>Cladocopium</taxon>
    </lineage>
</organism>
<reference evidence="12" key="2">
    <citation type="submission" date="2024-04" db="EMBL/GenBank/DDBJ databases">
        <authorList>
            <person name="Chen Y."/>
            <person name="Shah S."/>
            <person name="Dougan E. K."/>
            <person name="Thang M."/>
            <person name="Chan C."/>
        </authorList>
    </citation>
    <scope>NUCLEOTIDE SEQUENCE [LARGE SCALE GENOMIC DNA]</scope>
</reference>
<dbReference type="Proteomes" id="UP001152797">
    <property type="component" value="Unassembled WGS sequence"/>
</dbReference>
<dbReference type="GO" id="GO:0006457">
    <property type="term" value="P:protein folding"/>
    <property type="evidence" value="ECO:0007669"/>
    <property type="project" value="TreeGrafter"/>
</dbReference>
<sequence length="1203" mass="131930">MAKGNASNTSWDVCDRILADAGEAEKPQPMTGEQLLFSEDGAMLQVSPIRLGLGALEQILGLRPGEICEVYGGPGAGKTQLGLTVAACAAGAAHPVLFVTAKDHPSALAERLHTILLGRKMNEAALDRLRIYQAMDFADFAKIILSFGDTLKSQQNSKPLAGQLGRRVSEKFLESNWHTIGADLTLPKGAGKGLSFCQMLPSDSPERAQQGQLLVEFLKGQLPNLAHLDAVVNLAGGFAMGTAEDPAVLATTMAMVESSVYSSIVASYVSSQMLKTGGLLILPGAAAAWSPTAWSLPYGTAKVAVHHLVRSLAESDSLPSGTKTIGLAPQILNTEQNRQAMPDADFNTWANLDEVAEQIESWCADPSPVQNGHVYFIDKKSGWKATFEASVAQVVVDGLTSLLSPFTSASSWAHRWRLTWAWRALRQLAMPRGATMCGSCVLILSHTVNEGTLALGQQWNPAATRRLELSTGHLELQMAKRGIPVANGATQAATAVDLVISDVRGLFGRGSHWISTTHGDEMCAEAGATVLADSSECWELGQSSEERGKRGNIMRMAIFVTDGSTGYNSSPGAATQAAPQLTRRRRGQHFYARQLGSRGKYNVNRMGIDRMEWPRADAKELFVRKDQRREGWEVKSVLVVLQDPAAQVIMRELKQFKPLNEGSLQSKLAALEAREVVVGCGLRPIAMAVCCARVLLLVLIARGEDVDWSPRPTIYDNAGQKSLYAPDGPVHLLKASSCNLSPSSSWQSMGQAWLVEYYHSSCPHCWYFAPVFRQLAAAYQGSRSLRVAACNCAAEENRNACDAMQIYRYPSIQVFKAGRDGSAVKLYDVSHTDKEGHAKSAVDILQWLEDHQLPALHPMAAQKGANFEAAEFLSPGSPPGRPGWSWDWRPDDERFVEARLGLIALLNSYNGSPEAHAAALRMATFVAKSCLQECDLYAQLVHRLEGDDRTVESVRAEVSRWSGLFARRKHIFCKDETCAVWQLFHVMAGSVAAEALHGRLVPQHVSTALQWNTPPTPAEAMSFFREAVDHFLFCDFCRDHFLRAYDGCEFGRCAVLSSEHDQAKRLVLWLWRMHNAVSLRVLREHPPHGKAIDRRWPAYRDCPGCWTPSVVNGEVLDEENLDSAFDLDRVYGFLLSSYVGRENVEKHLPLQSKVLTDADAERGLLGSTHLQIFQIASVLLGAISFVLFTLRWRTRESSTEACE</sequence>
<dbReference type="InterPro" id="IPR036291">
    <property type="entry name" value="NAD(P)-bd_dom_sf"/>
</dbReference>
<gene>
    <name evidence="11" type="ORF">C1SCF055_LOCUS6627</name>
</gene>
<comment type="cofactor">
    <cofactor evidence="1 8">
        <name>FAD</name>
        <dbReference type="ChEBI" id="CHEBI:57692"/>
    </cofactor>
</comment>
<keyword evidence="7" id="KW-0325">Glycoprotein</keyword>
<dbReference type="PANTHER" id="PTHR22897">
    <property type="entry name" value="QUIESCIN Q6-RELATED SULFHYDRYL OXIDASE"/>
    <property type="match status" value="1"/>
</dbReference>
<keyword evidence="13" id="KW-1185">Reference proteome</keyword>
<dbReference type="PROSITE" id="PS51352">
    <property type="entry name" value="THIOREDOXIN_2"/>
    <property type="match status" value="1"/>
</dbReference>
<evidence type="ECO:0000259" key="9">
    <source>
        <dbReference type="PROSITE" id="PS51324"/>
    </source>
</evidence>
<dbReference type="AlphaFoldDB" id="A0A9P1BSC8"/>
<dbReference type="PROSITE" id="PS51324">
    <property type="entry name" value="ERV_ALR"/>
    <property type="match status" value="1"/>
</dbReference>
<dbReference type="EMBL" id="CAMXCT020000424">
    <property type="protein sequence ID" value="CAL1131961.1"/>
    <property type="molecule type" value="Genomic_DNA"/>
</dbReference>
<dbReference type="Gene3D" id="3.40.50.300">
    <property type="entry name" value="P-loop containing nucleotide triphosphate hydrolases"/>
    <property type="match status" value="1"/>
</dbReference>
<dbReference type="GO" id="GO:0005615">
    <property type="term" value="C:extracellular space"/>
    <property type="evidence" value="ECO:0007669"/>
    <property type="project" value="TreeGrafter"/>
</dbReference>
<evidence type="ECO:0000256" key="1">
    <source>
        <dbReference type="ARBA" id="ARBA00001974"/>
    </source>
</evidence>
<dbReference type="Gene3D" id="1.20.120.310">
    <property type="entry name" value="ERV/ALR sulfhydryl oxidase domain"/>
    <property type="match status" value="1"/>
</dbReference>
<dbReference type="InterPro" id="IPR017905">
    <property type="entry name" value="ERV/ALR_sulphydryl_oxidase"/>
</dbReference>
<dbReference type="InterPro" id="IPR027417">
    <property type="entry name" value="P-loop_NTPase"/>
</dbReference>
<comment type="caution">
    <text evidence="11">The sequence shown here is derived from an EMBL/GenBank/DDBJ whole genome shotgun (WGS) entry which is preliminary data.</text>
</comment>
<dbReference type="SUPFAM" id="SSF52540">
    <property type="entry name" value="P-loop containing nucleoside triphosphate hydrolases"/>
    <property type="match status" value="1"/>
</dbReference>
<evidence type="ECO:0000256" key="2">
    <source>
        <dbReference type="ARBA" id="ARBA00022630"/>
    </source>
</evidence>
<evidence type="ECO:0000256" key="6">
    <source>
        <dbReference type="ARBA" id="ARBA00023157"/>
    </source>
</evidence>
<dbReference type="InterPro" id="IPR020904">
    <property type="entry name" value="Sc_DH/Rdtase_CS"/>
</dbReference>
<evidence type="ECO:0000259" key="10">
    <source>
        <dbReference type="PROSITE" id="PS51352"/>
    </source>
</evidence>
<dbReference type="GO" id="GO:0016971">
    <property type="term" value="F:flavin-dependent sulfhydryl oxidase activity"/>
    <property type="evidence" value="ECO:0007669"/>
    <property type="project" value="InterPro"/>
</dbReference>
<keyword evidence="2 8" id="KW-0285">Flavoprotein</keyword>
<evidence type="ECO:0000313" key="11">
    <source>
        <dbReference type="EMBL" id="CAI3978586.1"/>
    </source>
</evidence>
<keyword evidence="8" id="KW-0472">Membrane</keyword>
<dbReference type="EMBL" id="CAMXCT030000424">
    <property type="protein sequence ID" value="CAL4765898.1"/>
    <property type="molecule type" value="Genomic_DNA"/>
</dbReference>
<protein>
    <recommendedName>
        <fullName evidence="8">Sulfhydryl oxidase</fullName>
        <ecNumber evidence="8">1.8.3.2</ecNumber>
    </recommendedName>
</protein>
<dbReference type="GO" id="GO:0000139">
    <property type="term" value="C:Golgi membrane"/>
    <property type="evidence" value="ECO:0007669"/>
    <property type="project" value="TreeGrafter"/>
</dbReference>
<dbReference type="Gene3D" id="3.40.50.720">
    <property type="entry name" value="NAD(P)-binding Rossmann-like Domain"/>
    <property type="match status" value="1"/>
</dbReference>